<sequence>MRVYLSGSTEAGIFADMLLRLGDGLIPVAENPDTIPLHQFGIIVQTTKQLIDSVFPDFVNNISKAQWLTERAILTPLNDTALKINFEMMQNIPDNSMIYLSIDTSVTDEESVHYPTEFLNSIEVAGFPSHKLCIKVGMPVMVMRSLTPPRVMNGTRCIVIKTTQNAVIVKIASGPYSGEIHCIPRISLQPSDSSLPFSFVRRQFPLQQCMAMTINKAQGQTMKFIGLHLETPVFAHGMLYVALSRTGNRNANRILAPESKSRNVVYPEALH</sequence>
<dbReference type="Proteomes" id="UP000762676">
    <property type="component" value="Unassembled WGS sequence"/>
</dbReference>
<name>A0AAV4JHW1_9GAST</name>
<dbReference type="GO" id="GO:0004386">
    <property type="term" value="F:helicase activity"/>
    <property type="evidence" value="ECO:0007669"/>
    <property type="project" value="UniProtKB-KW"/>
</dbReference>
<feature type="domain" description="DNA helicase Pif1-like 2B" evidence="1">
    <location>
        <begin position="117"/>
        <end position="161"/>
    </location>
</feature>
<accession>A0AAV4JHW1</accession>
<organism evidence="2 3">
    <name type="scientific">Elysia marginata</name>
    <dbReference type="NCBI Taxonomy" id="1093978"/>
    <lineage>
        <taxon>Eukaryota</taxon>
        <taxon>Metazoa</taxon>
        <taxon>Spiralia</taxon>
        <taxon>Lophotrochozoa</taxon>
        <taxon>Mollusca</taxon>
        <taxon>Gastropoda</taxon>
        <taxon>Heterobranchia</taxon>
        <taxon>Euthyneura</taxon>
        <taxon>Panpulmonata</taxon>
        <taxon>Sacoglossa</taxon>
        <taxon>Placobranchoidea</taxon>
        <taxon>Plakobranchidae</taxon>
        <taxon>Elysia</taxon>
    </lineage>
</organism>
<keyword evidence="2" id="KW-0378">Hydrolase</keyword>
<dbReference type="InterPro" id="IPR027417">
    <property type="entry name" value="P-loop_NTPase"/>
</dbReference>
<keyword evidence="2" id="KW-0547">Nucleotide-binding</keyword>
<reference evidence="2 3" key="1">
    <citation type="journal article" date="2021" name="Elife">
        <title>Chloroplast acquisition without the gene transfer in kleptoplastic sea slugs, Plakobranchus ocellatus.</title>
        <authorList>
            <person name="Maeda T."/>
            <person name="Takahashi S."/>
            <person name="Yoshida T."/>
            <person name="Shimamura S."/>
            <person name="Takaki Y."/>
            <person name="Nagai Y."/>
            <person name="Toyoda A."/>
            <person name="Suzuki Y."/>
            <person name="Arimoto A."/>
            <person name="Ishii H."/>
            <person name="Satoh N."/>
            <person name="Nishiyama T."/>
            <person name="Hasebe M."/>
            <person name="Maruyama T."/>
            <person name="Minagawa J."/>
            <person name="Obokata J."/>
            <person name="Shigenobu S."/>
        </authorList>
    </citation>
    <scope>NUCLEOTIDE SEQUENCE [LARGE SCALE GENOMIC DNA]</scope>
</reference>
<comment type="caution">
    <text evidence="2">The sequence shown here is derived from an EMBL/GenBank/DDBJ whole genome shotgun (WGS) entry which is preliminary data.</text>
</comment>
<dbReference type="InterPro" id="IPR049163">
    <property type="entry name" value="Pif1-like_2B_dom"/>
</dbReference>
<dbReference type="PANTHER" id="PTHR10492">
    <property type="match status" value="1"/>
</dbReference>
<evidence type="ECO:0000313" key="3">
    <source>
        <dbReference type="Proteomes" id="UP000762676"/>
    </source>
</evidence>
<dbReference type="EMBL" id="BMAT01006923">
    <property type="protein sequence ID" value="GFS22279.1"/>
    <property type="molecule type" value="Genomic_DNA"/>
</dbReference>
<dbReference type="Pfam" id="PF21530">
    <property type="entry name" value="Pif1_2B_dom"/>
    <property type="match status" value="1"/>
</dbReference>
<gene>
    <name evidence="2" type="ORF">ElyMa_003359500</name>
</gene>
<evidence type="ECO:0000313" key="2">
    <source>
        <dbReference type="EMBL" id="GFS22279.1"/>
    </source>
</evidence>
<keyword evidence="2" id="KW-0347">Helicase</keyword>
<dbReference type="PANTHER" id="PTHR10492:SF57">
    <property type="entry name" value="ATP-DEPENDENT DNA HELICASE"/>
    <property type="match status" value="1"/>
</dbReference>
<dbReference type="AlphaFoldDB" id="A0AAV4JHW1"/>
<dbReference type="SUPFAM" id="SSF52540">
    <property type="entry name" value="P-loop containing nucleoside triphosphate hydrolases"/>
    <property type="match status" value="1"/>
</dbReference>
<protein>
    <submittedName>
        <fullName evidence="2">ATP-dependent DNA helicase pif1</fullName>
    </submittedName>
</protein>
<proteinExistence type="predicted"/>
<keyword evidence="3" id="KW-1185">Reference proteome</keyword>
<keyword evidence="2" id="KW-0067">ATP-binding</keyword>
<evidence type="ECO:0000259" key="1">
    <source>
        <dbReference type="Pfam" id="PF21530"/>
    </source>
</evidence>